<keyword evidence="3" id="KW-1185">Reference proteome</keyword>
<sequence length="185" mass="21352">MAPLMKLAMAGIRTFTSSIAFFYRHPSLILLSLVPSSLRFYQMWNHLQTPAWMEVAVLAARLLLFLLMIALMLNRPLREFSRKDFWSEFGERCSVQFNRDWPGVFIAQLAVFIVLLYGLMNLLLQWATRLLLDPVIQLPGLQTEDRSAAHDALLFFLKNMSVIPLSMVYVLHMAGLRPRPKQNRG</sequence>
<dbReference type="OrthoDB" id="2969462at2"/>
<evidence type="ECO:0000313" key="3">
    <source>
        <dbReference type="Proteomes" id="UP000237797"/>
    </source>
</evidence>
<evidence type="ECO:0000313" key="2">
    <source>
        <dbReference type="EMBL" id="PRX40818.1"/>
    </source>
</evidence>
<keyword evidence="1" id="KW-0472">Membrane</keyword>
<dbReference type="RefSeq" id="WP_106344937.1">
    <property type="nucleotide sequence ID" value="NZ_PVNE01000010.1"/>
</dbReference>
<gene>
    <name evidence="2" type="ORF">CLV97_1109</name>
</gene>
<feature type="transmembrane region" description="Helical" evidence="1">
    <location>
        <begin position="52"/>
        <end position="73"/>
    </location>
</feature>
<reference evidence="2 3" key="1">
    <citation type="submission" date="2018-03" db="EMBL/GenBank/DDBJ databases">
        <title>Genomic Encyclopedia of Archaeal and Bacterial Type Strains, Phase II (KMG-II): from individual species to whole genera.</title>
        <authorList>
            <person name="Goeker M."/>
        </authorList>
    </citation>
    <scope>NUCLEOTIDE SEQUENCE [LARGE SCALE GENOMIC DNA]</scope>
    <source>
        <strain evidence="2 3">DSM 44946</strain>
    </source>
</reference>
<feature type="transmembrane region" description="Helical" evidence="1">
    <location>
        <begin position="21"/>
        <end position="40"/>
    </location>
</feature>
<keyword evidence="1" id="KW-1133">Transmembrane helix</keyword>
<dbReference type="AlphaFoldDB" id="A0A2T0LFG6"/>
<proteinExistence type="predicted"/>
<feature type="transmembrane region" description="Helical" evidence="1">
    <location>
        <begin position="152"/>
        <end position="171"/>
    </location>
</feature>
<dbReference type="Proteomes" id="UP000237797">
    <property type="component" value="Unassembled WGS sequence"/>
</dbReference>
<feature type="transmembrane region" description="Helical" evidence="1">
    <location>
        <begin position="104"/>
        <end position="124"/>
    </location>
</feature>
<evidence type="ECO:0000256" key="1">
    <source>
        <dbReference type="SAM" id="Phobius"/>
    </source>
</evidence>
<dbReference type="EMBL" id="PVNE01000010">
    <property type="protein sequence ID" value="PRX40818.1"/>
    <property type="molecule type" value="Genomic_DNA"/>
</dbReference>
<name>A0A2T0LFG6_9BACL</name>
<keyword evidence="1" id="KW-0812">Transmembrane</keyword>
<comment type="caution">
    <text evidence="2">The sequence shown here is derived from an EMBL/GenBank/DDBJ whole genome shotgun (WGS) entry which is preliminary data.</text>
</comment>
<accession>A0A2T0LFG6</accession>
<organism evidence="2 3">
    <name type="scientific">Planifilum fimeticola</name>
    <dbReference type="NCBI Taxonomy" id="201975"/>
    <lineage>
        <taxon>Bacteria</taxon>
        <taxon>Bacillati</taxon>
        <taxon>Bacillota</taxon>
        <taxon>Bacilli</taxon>
        <taxon>Bacillales</taxon>
        <taxon>Thermoactinomycetaceae</taxon>
        <taxon>Planifilum</taxon>
    </lineage>
</organism>
<protein>
    <submittedName>
        <fullName evidence="2">Uncharacterized protein</fullName>
    </submittedName>
</protein>